<feature type="domain" description="Symplekin C-terminal" evidence="1">
    <location>
        <begin position="222"/>
        <end position="260"/>
    </location>
</feature>
<accession>A0AAV4XJ01</accession>
<dbReference type="EMBL" id="BPLR01017807">
    <property type="protein sequence ID" value="GIY94622.1"/>
    <property type="molecule type" value="Genomic_DNA"/>
</dbReference>
<evidence type="ECO:0000313" key="3">
    <source>
        <dbReference type="Proteomes" id="UP001054945"/>
    </source>
</evidence>
<dbReference type="InterPro" id="IPR022075">
    <property type="entry name" value="Symplekin_C"/>
</dbReference>
<comment type="caution">
    <text evidence="2">The sequence shown here is derived from an EMBL/GenBank/DDBJ whole genome shotgun (WGS) entry which is preliminary data.</text>
</comment>
<dbReference type="PANTHER" id="PTHR15245">
    <property type="entry name" value="SYMPLEKIN-RELATED"/>
    <property type="match status" value="1"/>
</dbReference>
<sequence>MLKESVCCDPQMTESGFQLAEQMITRRPTQQLLFLGILTDLTLHENVEIRSKAANLVVEIHKTLKLDYAVEAFALKCLKFLLKASPSHSDFVYFSQPDLVWSEELVKLCLHLYLSLLPLNHQLIHDLGTVYVETSADIKRTILRALEAPVKGMSMASPELLLFVEKCPKGAETLVTRIIHILTDKHHLQLNLLTVFEIYTENEYLMFSKQYFTTPYCKRSLETKKIWEGFIKCCQRTKSGSSEILLQLPAPQLKEVLDSCPDIREPLCKYVDTLTDHQKAHIPEDITILLKDELKCLKLLPLSKIDDSKDENGFYSRLS</sequence>
<organism evidence="2 3">
    <name type="scientific">Caerostris extrusa</name>
    <name type="common">Bark spider</name>
    <name type="synonym">Caerostris bankana</name>
    <dbReference type="NCBI Taxonomy" id="172846"/>
    <lineage>
        <taxon>Eukaryota</taxon>
        <taxon>Metazoa</taxon>
        <taxon>Ecdysozoa</taxon>
        <taxon>Arthropoda</taxon>
        <taxon>Chelicerata</taxon>
        <taxon>Arachnida</taxon>
        <taxon>Araneae</taxon>
        <taxon>Araneomorphae</taxon>
        <taxon>Entelegynae</taxon>
        <taxon>Araneoidea</taxon>
        <taxon>Araneidae</taxon>
        <taxon>Caerostris</taxon>
    </lineage>
</organism>
<evidence type="ECO:0000313" key="2">
    <source>
        <dbReference type="EMBL" id="GIY94622.1"/>
    </source>
</evidence>
<evidence type="ECO:0000259" key="1">
    <source>
        <dbReference type="Pfam" id="PF12295"/>
    </source>
</evidence>
<dbReference type="PANTHER" id="PTHR15245:SF20">
    <property type="entry name" value="SYMPLEKIN"/>
    <property type="match status" value="1"/>
</dbReference>
<name>A0AAV4XJ01_CAEEX</name>
<proteinExistence type="predicted"/>
<dbReference type="Pfam" id="PF12295">
    <property type="entry name" value="Symplekin_C"/>
    <property type="match status" value="1"/>
</dbReference>
<keyword evidence="3" id="KW-1185">Reference proteome</keyword>
<protein>
    <submittedName>
        <fullName evidence="2">Symplekin</fullName>
    </submittedName>
</protein>
<dbReference type="Proteomes" id="UP001054945">
    <property type="component" value="Unassembled WGS sequence"/>
</dbReference>
<dbReference type="AlphaFoldDB" id="A0AAV4XJ01"/>
<gene>
    <name evidence="2" type="primary">SYMPK</name>
    <name evidence="2" type="ORF">CEXT_441281</name>
</gene>
<reference evidence="2 3" key="1">
    <citation type="submission" date="2021-06" db="EMBL/GenBank/DDBJ databases">
        <title>Caerostris extrusa draft genome.</title>
        <authorList>
            <person name="Kono N."/>
            <person name="Arakawa K."/>
        </authorList>
    </citation>
    <scope>NUCLEOTIDE SEQUENCE [LARGE SCALE GENOMIC DNA]</scope>
</reference>
<dbReference type="InterPro" id="IPR021850">
    <property type="entry name" value="Symplekin/Pta1"/>
</dbReference>
<dbReference type="GO" id="GO:0005847">
    <property type="term" value="C:mRNA cleavage and polyadenylation specificity factor complex"/>
    <property type="evidence" value="ECO:0007669"/>
    <property type="project" value="TreeGrafter"/>
</dbReference>